<dbReference type="OrthoDB" id="141460at2"/>
<dbReference type="AlphaFoldDB" id="D1C6P8"/>
<evidence type="ECO:0000313" key="2">
    <source>
        <dbReference type="Proteomes" id="UP000002027"/>
    </source>
</evidence>
<reference evidence="1 2" key="2">
    <citation type="journal article" date="2010" name="Stand. Genomic Sci.">
        <title>Complete genome sequence of Desulfohalobium retbaense type strain (HR(100)).</title>
        <authorList>
            <person name="Spring S."/>
            <person name="Nolan M."/>
            <person name="Lapidus A."/>
            <person name="Glavina Del Rio T."/>
            <person name="Copeland A."/>
            <person name="Tice H."/>
            <person name="Cheng J.F."/>
            <person name="Lucas S."/>
            <person name="Land M."/>
            <person name="Chen F."/>
            <person name="Bruce D."/>
            <person name="Goodwin L."/>
            <person name="Pitluck S."/>
            <person name="Ivanova N."/>
            <person name="Mavromatis K."/>
            <person name="Mikhailova N."/>
            <person name="Pati A."/>
            <person name="Chen A."/>
            <person name="Palaniappan K."/>
            <person name="Hauser L."/>
            <person name="Chang Y.J."/>
            <person name="Jeffries C.D."/>
            <person name="Munk C."/>
            <person name="Kiss H."/>
            <person name="Chain P."/>
            <person name="Han C."/>
            <person name="Brettin T."/>
            <person name="Detter J.C."/>
            <person name="Schuler E."/>
            <person name="Goker M."/>
            <person name="Rohde M."/>
            <person name="Bristow J."/>
            <person name="Eisen J.A."/>
            <person name="Markowitz V."/>
            <person name="Hugenholtz P."/>
            <person name="Kyrpides N.C."/>
            <person name="Klenk H.P."/>
        </authorList>
    </citation>
    <scope>NUCLEOTIDE SEQUENCE [LARGE SCALE GENOMIC DNA]</scope>
    <source>
        <strain evidence="2">ATCC 49802 / DSM 20745 / S 6022</strain>
    </source>
</reference>
<sequence>MQTRLHLLQDWTHHFQALLPGLRVTRVRGLALLSLGLIWAGTPQLGHIAATLPLPVQQLSTVRRLRRWLATRAVPVVATWQPLARAFLAHRGQRELLLVVDPTPERDDATLLVLGLVVHRRVLPLAWHIVPGQTAWAHPTTAYLARLGQRVAAVLPPGVTVTRVVDRGLASAAVIDWCQRLGWHWLMRRNVDARQGVHVRLPDGTVCPAWACVPGPGRRWAGPVAAFQTQGWYAAELTSIWPVRSREPWVLLSDRPAGPARVREYRRRQQVEAVSQDGTTRGWNLEASTRTARNRLNRLPLALFLALWWSHLRGQQVVRRGERRRFDRTDRRDGRLVRLGRRWMTWLLDHQRLPPLPFRYHHQQWTCRWRY</sequence>
<reference evidence="2" key="1">
    <citation type="submission" date="2009-11" db="EMBL/GenBank/DDBJ databases">
        <title>The complete chromosome 1 of Sphaerobacter thermophilus DSM 20745.</title>
        <authorList>
            <person name="Lucas S."/>
            <person name="Copeland A."/>
            <person name="Lapidus A."/>
            <person name="Glavina del Rio T."/>
            <person name="Dalin E."/>
            <person name="Tice H."/>
            <person name="Bruce D."/>
            <person name="Goodwin L."/>
            <person name="Pitluck S."/>
            <person name="Kyrpides N."/>
            <person name="Mavromatis K."/>
            <person name="Ivanova N."/>
            <person name="Mikhailova N."/>
            <person name="LaButti K.M."/>
            <person name="Clum A."/>
            <person name="Sun H.I."/>
            <person name="Brettin T."/>
            <person name="Detter J.C."/>
            <person name="Han C."/>
            <person name="Larimer F."/>
            <person name="Land M."/>
            <person name="Hauser L."/>
            <person name="Markowitz V."/>
            <person name="Cheng J.F."/>
            <person name="Hugenholtz P."/>
            <person name="Woyke T."/>
            <person name="Wu D."/>
            <person name="Steenblock K."/>
            <person name="Schneider S."/>
            <person name="Pukall R."/>
            <person name="Goeker M."/>
            <person name="Klenk H.P."/>
            <person name="Eisen J.A."/>
        </authorList>
    </citation>
    <scope>NUCLEOTIDE SEQUENCE [LARGE SCALE GENOMIC DNA]</scope>
    <source>
        <strain evidence="2">ATCC 49802 / DSM 20745 / S 6022</strain>
    </source>
</reference>
<evidence type="ECO:0008006" key="3">
    <source>
        <dbReference type="Google" id="ProtNLM"/>
    </source>
</evidence>
<keyword evidence="2" id="KW-1185">Reference proteome</keyword>
<protein>
    <recommendedName>
        <fullName evidence="3">Transposase IS4 family protein</fullName>
    </recommendedName>
</protein>
<evidence type="ECO:0000313" key="1">
    <source>
        <dbReference type="EMBL" id="ACZ39673.1"/>
    </source>
</evidence>
<dbReference type="RefSeq" id="WP_012872714.1">
    <property type="nucleotide sequence ID" value="NC_013523.1"/>
</dbReference>
<organism evidence="1 2">
    <name type="scientific">Sphaerobacter thermophilus (strain ATCC 49802 / DSM 20745 / KCCM 41009 / NCIMB 13125 / S 6022)</name>
    <dbReference type="NCBI Taxonomy" id="479434"/>
    <lineage>
        <taxon>Bacteria</taxon>
        <taxon>Pseudomonadati</taxon>
        <taxon>Thermomicrobiota</taxon>
        <taxon>Thermomicrobia</taxon>
        <taxon>Sphaerobacterales</taxon>
        <taxon>Sphaerobacterineae</taxon>
        <taxon>Sphaerobacteraceae</taxon>
        <taxon>Sphaerobacter</taxon>
    </lineage>
</organism>
<dbReference type="InParanoid" id="D1C6P8"/>
<dbReference type="Proteomes" id="UP000002027">
    <property type="component" value="Chromosome 1"/>
</dbReference>
<dbReference type="KEGG" id="sti:Sthe_2251"/>
<accession>D1C6P8</accession>
<dbReference type="HOGENOM" id="CLU_059723_1_0_0"/>
<dbReference type="SUPFAM" id="SSF53098">
    <property type="entry name" value="Ribonuclease H-like"/>
    <property type="match status" value="1"/>
</dbReference>
<name>D1C6P8_SPHTD</name>
<gene>
    <name evidence="1" type="ordered locus">Sthe_2251</name>
</gene>
<dbReference type="EMBL" id="CP001823">
    <property type="protein sequence ID" value="ACZ39673.1"/>
    <property type="molecule type" value="Genomic_DNA"/>
</dbReference>
<dbReference type="STRING" id="479434.Sthe_2251"/>
<proteinExistence type="predicted"/>
<dbReference type="InterPro" id="IPR012337">
    <property type="entry name" value="RNaseH-like_sf"/>
</dbReference>
<dbReference type="eggNOG" id="COG3385">
    <property type="taxonomic scope" value="Bacteria"/>
</dbReference>